<evidence type="ECO:0000313" key="2">
    <source>
        <dbReference type="EMBL" id="WIX76620.1"/>
    </source>
</evidence>
<evidence type="ECO:0000256" key="1">
    <source>
        <dbReference type="SAM" id="MobiDB-lite"/>
    </source>
</evidence>
<proteinExistence type="predicted"/>
<feature type="region of interest" description="Disordered" evidence="1">
    <location>
        <begin position="46"/>
        <end position="71"/>
    </location>
</feature>
<dbReference type="RefSeq" id="WP_285967368.1">
    <property type="nucleotide sequence ID" value="NZ_CP127294.1"/>
</dbReference>
<dbReference type="AlphaFoldDB" id="A0A9Y2ICL3"/>
<organism evidence="2 3">
    <name type="scientific">Amycolatopsis carbonis</name>
    <dbReference type="NCBI Taxonomy" id="715471"/>
    <lineage>
        <taxon>Bacteria</taxon>
        <taxon>Bacillati</taxon>
        <taxon>Actinomycetota</taxon>
        <taxon>Actinomycetes</taxon>
        <taxon>Pseudonocardiales</taxon>
        <taxon>Pseudonocardiaceae</taxon>
        <taxon>Amycolatopsis</taxon>
    </lineage>
</organism>
<gene>
    <name evidence="2" type="ORF">QRX50_34910</name>
</gene>
<dbReference type="EMBL" id="CP127294">
    <property type="protein sequence ID" value="WIX76620.1"/>
    <property type="molecule type" value="Genomic_DNA"/>
</dbReference>
<dbReference type="Proteomes" id="UP001236014">
    <property type="component" value="Chromosome"/>
</dbReference>
<evidence type="ECO:0000313" key="3">
    <source>
        <dbReference type="Proteomes" id="UP001236014"/>
    </source>
</evidence>
<dbReference type="KEGG" id="acab:QRX50_34910"/>
<keyword evidence="3" id="KW-1185">Reference proteome</keyword>
<reference evidence="2 3" key="1">
    <citation type="submission" date="2023-06" db="EMBL/GenBank/DDBJ databases">
        <authorList>
            <person name="Oyuntsetseg B."/>
            <person name="Kim S.B."/>
        </authorList>
    </citation>
    <scope>NUCLEOTIDE SEQUENCE [LARGE SCALE GENOMIC DNA]</scope>
    <source>
        <strain evidence="2 3">2-15</strain>
    </source>
</reference>
<accession>A0A9Y2ICL3</accession>
<protein>
    <submittedName>
        <fullName evidence="2">Uncharacterized protein</fullName>
    </submittedName>
</protein>
<sequence length="71" mass="7462">MIDAAVDAFANLVTSVVGLFSQAEDTLGGFKQKAIALVQGNTNFPDIPELPGNSGMDDEKQWRVEPSAAPA</sequence>
<name>A0A9Y2ICL3_9PSEU</name>